<dbReference type="InterPro" id="IPR046947">
    <property type="entry name" value="LytR-like"/>
</dbReference>
<feature type="domain" description="Response regulatory" evidence="2">
    <location>
        <begin position="2"/>
        <end position="115"/>
    </location>
</feature>
<dbReference type="InterPro" id="IPR007492">
    <property type="entry name" value="LytTR_DNA-bd_dom"/>
</dbReference>
<protein>
    <submittedName>
        <fullName evidence="4">DNA-binding response regulator</fullName>
    </submittedName>
</protein>
<dbReference type="EMBL" id="MSCN01000001">
    <property type="protein sequence ID" value="PQJ78160.1"/>
    <property type="molecule type" value="Genomic_DNA"/>
</dbReference>
<evidence type="ECO:0000256" key="1">
    <source>
        <dbReference type="PROSITE-ProRule" id="PRU00169"/>
    </source>
</evidence>
<keyword evidence="4" id="KW-0238">DNA-binding</keyword>
<dbReference type="Pfam" id="PF00072">
    <property type="entry name" value="Response_reg"/>
    <property type="match status" value="1"/>
</dbReference>
<dbReference type="OrthoDB" id="2168082at2"/>
<dbReference type="SUPFAM" id="SSF52172">
    <property type="entry name" value="CheY-like"/>
    <property type="match status" value="1"/>
</dbReference>
<dbReference type="AlphaFoldDB" id="A0A2S7WKM8"/>
<dbReference type="PROSITE" id="PS50110">
    <property type="entry name" value="RESPONSE_REGULATORY"/>
    <property type="match status" value="1"/>
</dbReference>
<keyword evidence="1" id="KW-0597">Phosphoprotein</keyword>
<keyword evidence="5" id="KW-1185">Reference proteome</keyword>
<dbReference type="Pfam" id="PF04397">
    <property type="entry name" value="LytTR"/>
    <property type="match status" value="1"/>
</dbReference>
<reference evidence="4 5" key="1">
    <citation type="submission" date="2016-12" db="EMBL/GenBank/DDBJ databases">
        <title>Trade-off between light-utilization and light-protection in marine flavobacteria.</title>
        <authorList>
            <person name="Kumagai Y."/>
            <person name="Yoshizawa S."/>
            <person name="Kogure K."/>
            <person name="Iwasaki W."/>
        </authorList>
    </citation>
    <scope>NUCLEOTIDE SEQUENCE [LARGE SCALE GENOMIC DNA]</scope>
    <source>
        <strain evidence="4 5">NBRC 108759</strain>
    </source>
</reference>
<dbReference type="PROSITE" id="PS50930">
    <property type="entry name" value="HTH_LYTTR"/>
    <property type="match status" value="1"/>
</dbReference>
<accession>A0A2S7WKM8</accession>
<sequence>MNIVIIEDEQLAAEKLERYLLKYDANIKVVTVLSSISESVIWFQNNTNYDVVFIDIQLTDGLSFEIFNQIKINKPVIFATAFDEYAVDAFKVNSIDYVLKPITFTDISKAMNKLKSMQNLFNADAVQKVAAIVHQKKEKDRFLVRLGNHIHSIKTEETALFFAEGRTVYLVTKENKKFIIDFKLEDVNSVLNSKLFFRVNRSFIININAIKDVIVYSNSRLKITPKVTTDKEIIVSREKVSAFKTWLEGA</sequence>
<dbReference type="Proteomes" id="UP000238882">
    <property type="component" value="Unassembled WGS sequence"/>
</dbReference>
<evidence type="ECO:0000259" key="2">
    <source>
        <dbReference type="PROSITE" id="PS50110"/>
    </source>
</evidence>
<dbReference type="InterPro" id="IPR011006">
    <property type="entry name" value="CheY-like_superfamily"/>
</dbReference>
<proteinExistence type="predicted"/>
<name>A0A2S7WKM8_9FLAO</name>
<dbReference type="PANTHER" id="PTHR37299:SF1">
    <property type="entry name" value="STAGE 0 SPORULATION PROTEIN A HOMOLOG"/>
    <property type="match status" value="1"/>
</dbReference>
<feature type="modified residue" description="4-aspartylphosphate" evidence="1">
    <location>
        <position position="55"/>
    </location>
</feature>
<dbReference type="Gene3D" id="2.40.50.1020">
    <property type="entry name" value="LytTr DNA-binding domain"/>
    <property type="match status" value="1"/>
</dbReference>
<organism evidence="4 5">
    <name type="scientific">Polaribacter porphyrae</name>
    <dbReference type="NCBI Taxonomy" id="1137780"/>
    <lineage>
        <taxon>Bacteria</taxon>
        <taxon>Pseudomonadati</taxon>
        <taxon>Bacteroidota</taxon>
        <taxon>Flavobacteriia</taxon>
        <taxon>Flavobacteriales</taxon>
        <taxon>Flavobacteriaceae</taxon>
    </lineage>
</organism>
<evidence type="ECO:0000313" key="5">
    <source>
        <dbReference type="Proteomes" id="UP000238882"/>
    </source>
</evidence>
<gene>
    <name evidence="4" type="ORF">BTO18_02670</name>
</gene>
<dbReference type="SMART" id="SM00448">
    <property type="entry name" value="REC"/>
    <property type="match status" value="1"/>
</dbReference>
<evidence type="ECO:0000313" key="4">
    <source>
        <dbReference type="EMBL" id="PQJ78160.1"/>
    </source>
</evidence>
<evidence type="ECO:0000259" key="3">
    <source>
        <dbReference type="PROSITE" id="PS50930"/>
    </source>
</evidence>
<comment type="caution">
    <text evidence="4">The sequence shown here is derived from an EMBL/GenBank/DDBJ whole genome shotgun (WGS) entry which is preliminary data.</text>
</comment>
<dbReference type="Gene3D" id="3.40.50.2300">
    <property type="match status" value="1"/>
</dbReference>
<dbReference type="GO" id="GO:0000156">
    <property type="term" value="F:phosphorelay response regulator activity"/>
    <property type="evidence" value="ECO:0007669"/>
    <property type="project" value="InterPro"/>
</dbReference>
<feature type="domain" description="HTH LytTR-type" evidence="3">
    <location>
        <begin position="142"/>
        <end position="249"/>
    </location>
</feature>
<dbReference type="SMART" id="SM00850">
    <property type="entry name" value="LytTR"/>
    <property type="match status" value="1"/>
</dbReference>
<dbReference type="PANTHER" id="PTHR37299">
    <property type="entry name" value="TRANSCRIPTIONAL REGULATOR-RELATED"/>
    <property type="match status" value="1"/>
</dbReference>
<dbReference type="GO" id="GO:0003677">
    <property type="term" value="F:DNA binding"/>
    <property type="evidence" value="ECO:0007669"/>
    <property type="project" value="UniProtKB-KW"/>
</dbReference>
<dbReference type="InterPro" id="IPR001789">
    <property type="entry name" value="Sig_transdc_resp-reg_receiver"/>
</dbReference>
<dbReference type="RefSeq" id="WP_105014741.1">
    <property type="nucleotide sequence ID" value="NZ_MSCN01000001.1"/>
</dbReference>